<reference evidence="1 2" key="1">
    <citation type="submission" date="2018-05" db="EMBL/GenBank/DDBJ databases">
        <title>Acuticoccus sediminis sp. nov., isolated from deep-sea sediment of Indian Ocean.</title>
        <authorList>
            <person name="Liu X."/>
            <person name="Lai Q."/>
            <person name="Du Y."/>
            <person name="Sun F."/>
            <person name="Zhang X."/>
            <person name="Wang S."/>
            <person name="Shao Z."/>
        </authorList>
    </citation>
    <scope>NUCLEOTIDE SEQUENCE [LARGE SCALE GENOMIC DNA]</scope>
    <source>
        <strain evidence="1 2">PTG4-2</strain>
    </source>
</reference>
<dbReference type="Proteomes" id="UP000249590">
    <property type="component" value="Unassembled WGS sequence"/>
</dbReference>
<dbReference type="Gene3D" id="3.40.50.300">
    <property type="entry name" value="P-loop containing nucleotide triphosphate hydrolases"/>
    <property type="match status" value="1"/>
</dbReference>
<dbReference type="RefSeq" id="WP_111352151.1">
    <property type="nucleotide sequence ID" value="NZ_QHHQ01000010.1"/>
</dbReference>
<accession>A0A8B2NI09</accession>
<dbReference type="AlphaFoldDB" id="A0A8B2NI09"/>
<keyword evidence="1" id="KW-0547">Nucleotide-binding</keyword>
<protein>
    <submittedName>
        <fullName evidence="1">DNA helicase</fullName>
    </submittedName>
</protein>
<gene>
    <name evidence="1" type="ORF">DLJ53_30690</name>
</gene>
<organism evidence="1 2">
    <name type="scientific">Acuticoccus sediminis</name>
    <dbReference type="NCBI Taxonomy" id="2184697"/>
    <lineage>
        <taxon>Bacteria</taxon>
        <taxon>Pseudomonadati</taxon>
        <taxon>Pseudomonadota</taxon>
        <taxon>Alphaproteobacteria</taxon>
        <taxon>Hyphomicrobiales</taxon>
        <taxon>Amorphaceae</taxon>
        <taxon>Acuticoccus</taxon>
    </lineage>
</organism>
<keyword evidence="2" id="KW-1185">Reference proteome</keyword>
<dbReference type="OrthoDB" id="7357206at2"/>
<evidence type="ECO:0000313" key="1">
    <source>
        <dbReference type="EMBL" id="RAH97043.1"/>
    </source>
</evidence>
<comment type="caution">
    <text evidence="1">The sequence shown here is derived from an EMBL/GenBank/DDBJ whole genome shotgun (WGS) entry which is preliminary data.</text>
</comment>
<name>A0A8B2NI09_9HYPH</name>
<keyword evidence="1" id="KW-0347">Helicase</keyword>
<dbReference type="EMBL" id="QHHQ01000010">
    <property type="protein sequence ID" value="RAH97043.1"/>
    <property type="molecule type" value="Genomic_DNA"/>
</dbReference>
<dbReference type="GO" id="GO:0004386">
    <property type="term" value="F:helicase activity"/>
    <property type="evidence" value="ECO:0007669"/>
    <property type="project" value="UniProtKB-KW"/>
</dbReference>
<evidence type="ECO:0000313" key="2">
    <source>
        <dbReference type="Proteomes" id="UP000249590"/>
    </source>
</evidence>
<dbReference type="InterPro" id="IPR027417">
    <property type="entry name" value="P-loop_NTPase"/>
</dbReference>
<dbReference type="SUPFAM" id="SSF52540">
    <property type="entry name" value="P-loop containing nucleoside triphosphate hydrolases"/>
    <property type="match status" value="1"/>
</dbReference>
<keyword evidence="1" id="KW-0378">Hydrolase</keyword>
<dbReference type="NCBIfam" id="NF004629">
    <property type="entry name" value="PRK05973.1"/>
    <property type="match status" value="1"/>
</dbReference>
<keyword evidence="1" id="KW-0067">ATP-binding</keyword>
<sequence>MKLSVPIHRLKRRARLMSRDRRIALARALDLVARDEGFAAWSELAARTARSSPAGTILARLEAGDLMLLGARPRQGKTVLGLEILRDAVREGRHAVFFTLELTERETRDHLHALADGAGDGTGESGGDGGERVRVVASDDISAAVIMRELSGAPRGTVAVVDYLQALDQRRSNPELGAQVEALDAFARAEGVILVFLSQIDRSYDPALKPLPDLGDIRLPNRLDPARFTKTCFLHAGRALFEATAP</sequence>
<proteinExistence type="predicted"/>